<dbReference type="EMBL" id="PEYM01000005">
    <property type="protein sequence ID" value="PIS31671.1"/>
    <property type="molecule type" value="Genomic_DNA"/>
</dbReference>
<protein>
    <recommendedName>
        <fullName evidence="1">DNA methylase adenine-specific domain-containing protein</fullName>
    </recommendedName>
</protein>
<dbReference type="InterPro" id="IPR029063">
    <property type="entry name" value="SAM-dependent_MTases_sf"/>
</dbReference>
<evidence type="ECO:0000313" key="3">
    <source>
        <dbReference type="Proteomes" id="UP000231343"/>
    </source>
</evidence>
<feature type="domain" description="DNA methylase adenine-specific" evidence="1">
    <location>
        <begin position="2"/>
        <end position="50"/>
    </location>
</feature>
<dbReference type="GO" id="GO:0003677">
    <property type="term" value="F:DNA binding"/>
    <property type="evidence" value="ECO:0007669"/>
    <property type="project" value="InterPro"/>
</dbReference>
<dbReference type="SUPFAM" id="SSF53335">
    <property type="entry name" value="S-adenosyl-L-methionine-dependent methyltransferases"/>
    <property type="match status" value="1"/>
</dbReference>
<dbReference type="Pfam" id="PF02384">
    <property type="entry name" value="N6_Mtase"/>
    <property type="match status" value="1"/>
</dbReference>
<gene>
    <name evidence="2" type="ORF">COT42_00470</name>
</gene>
<dbReference type="Gene3D" id="3.40.50.150">
    <property type="entry name" value="Vaccinia Virus protein VP39"/>
    <property type="match status" value="1"/>
</dbReference>
<accession>A0A2H0Y1T8</accession>
<dbReference type="GO" id="GO:0008170">
    <property type="term" value="F:N-methyltransferase activity"/>
    <property type="evidence" value="ECO:0007669"/>
    <property type="project" value="InterPro"/>
</dbReference>
<reference evidence="2 3" key="1">
    <citation type="submission" date="2017-09" db="EMBL/GenBank/DDBJ databases">
        <title>Depth-based differentiation of microbial function through sediment-hosted aquifers and enrichment of novel symbionts in the deep terrestrial subsurface.</title>
        <authorList>
            <person name="Probst A.J."/>
            <person name="Ladd B."/>
            <person name="Jarett J.K."/>
            <person name="Geller-Mcgrath D.E."/>
            <person name="Sieber C.M."/>
            <person name="Emerson J.B."/>
            <person name="Anantharaman K."/>
            <person name="Thomas B.C."/>
            <person name="Malmstrom R."/>
            <person name="Stieglmeier M."/>
            <person name="Klingl A."/>
            <person name="Woyke T."/>
            <person name="Ryan C.M."/>
            <person name="Banfield J.F."/>
        </authorList>
    </citation>
    <scope>NUCLEOTIDE SEQUENCE [LARGE SCALE GENOMIC DNA]</scope>
    <source>
        <strain evidence="2">CG08_land_8_20_14_0_20_45_16</strain>
    </source>
</reference>
<evidence type="ECO:0000259" key="1">
    <source>
        <dbReference type="Pfam" id="PF02384"/>
    </source>
</evidence>
<comment type="caution">
    <text evidence="2">The sequence shown here is derived from an EMBL/GenBank/DDBJ whole genome shotgun (WGS) entry which is preliminary data.</text>
</comment>
<proteinExistence type="predicted"/>
<dbReference type="Proteomes" id="UP000231343">
    <property type="component" value="Unassembled WGS sequence"/>
</dbReference>
<organism evidence="2 3">
    <name type="scientific">Candidatus Saganbacteria bacterium CG08_land_8_20_14_0_20_45_16</name>
    <dbReference type="NCBI Taxonomy" id="2014293"/>
    <lineage>
        <taxon>Bacteria</taxon>
        <taxon>Bacillati</taxon>
        <taxon>Saganbacteria</taxon>
    </lineage>
</organism>
<dbReference type="InterPro" id="IPR003356">
    <property type="entry name" value="DNA_methylase_A-5"/>
</dbReference>
<sequence length="62" mass="7489">MYSTQIPACLWFVSRDRHDGILFVDARKMGEMVTRRNRELTEADLKQSFKESRKLKRRYLPI</sequence>
<dbReference type="AlphaFoldDB" id="A0A2H0Y1T8"/>
<evidence type="ECO:0000313" key="2">
    <source>
        <dbReference type="EMBL" id="PIS31671.1"/>
    </source>
</evidence>
<name>A0A2H0Y1T8_UNCSA</name>